<dbReference type="InterPro" id="IPR051404">
    <property type="entry name" value="TA_system_antitoxin"/>
</dbReference>
<evidence type="ECO:0000313" key="2">
    <source>
        <dbReference type="Proteomes" id="UP000177913"/>
    </source>
</evidence>
<sequence>MKKVKDVYKTFSALVWKEGGWYVAKCNEIKVSSQGKTKKAALGNLREALELYFENEPSFGKLPSLRDISLEEIKISYA</sequence>
<comment type="caution">
    <text evidence="1">The sequence shown here is derived from an EMBL/GenBank/DDBJ whole genome shotgun (WGS) entry which is preliminary data.</text>
</comment>
<dbReference type="InterPro" id="IPR035069">
    <property type="entry name" value="TTHA1013/TTHA0281-like"/>
</dbReference>
<evidence type="ECO:0000313" key="1">
    <source>
        <dbReference type="EMBL" id="OGK24830.1"/>
    </source>
</evidence>
<dbReference type="InterPro" id="IPR055811">
    <property type="entry name" value="DUF7387"/>
</dbReference>
<dbReference type="SUPFAM" id="SSF143100">
    <property type="entry name" value="TTHA1013/TTHA0281-like"/>
    <property type="match status" value="1"/>
</dbReference>
<proteinExistence type="predicted"/>
<organism evidence="1 2">
    <name type="scientific">Candidatus Roizmanbacteria bacterium RIFCSPHIGHO2_02_FULL_38_11</name>
    <dbReference type="NCBI Taxonomy" id="1802039"/>
    <lineage>
        <taxon>Bacteria</taxon>
        <taxon>Candidatus Roizmaniibacteriota</taxon>
    </lineage>
</organism>
<dbReference type="EMBL" id="MFZO01000027">
    <property type="protein sequence ID" value="OGK24830.1"/>
    <property type="molecule type" value="Genomic_DNA"/>
</dbReference>
<accession>A0A1F7H0A6</accession>
<dbReference type="Gene3D" id="3.30.160.250">
    <property type="match status" value="1"/>
</dbReference>
<dbReference type="Proteomes" id="UP000177913">
    <property type="component" value="Unassembled WGS sequence"/>
</dbReference>
<gene>
    <name evidence="1" type="ORF">A3C25_03895</name>
</gene>
<dbReference type="PANTHER" id="PTHR34504:SF2">
    <property type="entry name" value="UPF0150 PROTEIN SSL0259"/>
    <property type="match status" value="1"/>
</dbReference>
<dbReference type="Pfam" id="PF24113">
    <property type="entry name" value="DUF7387"/>
    <property type="match status" value="1"/>
</dbReference>
<dbReference type="PANTHER" id="PTHR34504">
    <property type="entry name" value="ANTITOXIN HICB"/>
    <property type="match status" value="1"/>
</dbReference>
<name>A0A1F7H0A6_9BACT</name>
<evidence type="ECO:0008006" key="3">
    <source>
        <dbReference type="Google" id="ProtNLM"/>
    </source>
</evidence>
<reference evidence="1 2" key="1">
    <citation type="journal article" date="2016" name="Nat. Commun.">
        <title>Thousands of microbial genomes shed light on interconnected biogeochemical processes in an aquifer system.</title>
        <authorList>
            <person name="Anantharaman K."/>
            <person name="Brown C.T."/>
            <person name="Hug L.A."/>
            <person name="Sharon I."/>
            <person name="Castelle C.J."/>
            <person name="Probst A.J."/>
            <person name="Thomas B.C."/>
            <person name="Singh A."/>
            <person name="Wilkins M.J."/>
            <person name="Karaoz U."/>
            <person name="Brodie E.L."/>
            <person name="Williams K.H."/>
            <person name="Hubbard S.S."/>
            <person name="Banfield J.F."/>
        </authorList>
    </citation>
    <scope>NUCLEOTIDE SEQUENCE [LARGE SCALE GENOMIC DNA]</scope>
</reference>
<protein>
    <recommendedName>
        <fullName evidence="3">HicB-like antitoxin of toxin-antitoxin system domain-containing protein</fullName>
    </recommendedName>
</protein>
<dbReference type="AlphaFoldDB" id="A0A1F7H0A6"/>